<dbReference type="Proteomes" id="UP000245626">
    <property type="component" value="Unassembled WGS sequence"/>
</dbReference>
<sequence length="75" mass="8433">MLLIILQVIGVSAFCPLLLRPLGILIRILFPSLIPSSGHLTSNLLKQLLTHIQGRGRSKMILNPPRVTLPRWYSH</sequence>
<proteinExistence type="predicted"/>
<evidence type="ECO:0000313" key="2">
    <source>
        <dbReference type="Proteomes" id="UP000245626"/>
    </source>
</evidence>
<keyword evidence="2" id="KW-1185">Reference proteome</keyword>
<gene>
    <name evidence="1" type="ORF">IE53DRAFT_387524</name>
</gene>
<dbReference type="EMBL" id="KZ819958">
    <property type="protein sequence ID" value="PWN50198.1"/>
    <property type="molecule type" value="Genomic_DNA"/>
</dbReference>
<name>A0ACD0NWF4_9BASI</name>
<organism evidence="1 2">
    <name type="scientific">Violaceomyces palustris</name>
    <dbReference type="NCBI Taxonomy" id="1673888"/>
    <lineage>
        <taxon>Eukaryota</taxon>
        <taxon>Fungi</taxon>
        <taxon>Dikarya</taxon>
        <taxon>Basidiomycota</taxon>
        <taxon>Ustilaginomycotina</taxon>
        <taxon>Ustilaginomycetes</taxon>
        <taxon>Violaceomycetales</taxon>
        <taxon>Violaceomycetaceae</taxon>
        <taxon>Violaceomyces</taxon>
    </lineage>
</organism>
<accession>A0ACD0NWF4</accession>
<evidence type="ECO:0000313" key="1">
    <source>
        <dbReference type="EMBL" id="PWN50198.1"/>
    </source>
</evidence>
<reference evidence="1 2" key="1">
    <citation type="journal article" date="2018" name="Mol. Biol. Evol.">
        <title>Broad Genomic Sampling Reveals a Smut Pathogenic Ancestry of the Fungal Clade Ustilaginomycotina.</title>
        <authorList>
            <person name="Kijpornyongpan T."/>
            <person name="Mondo S.J."/>
            <person name="Barry K."/>
            <person name="Sandor L."/>
            <person name="Lee J."/>
            <person name="Lipzen A."/>
            <person name="Pangilinan J."/>
            <person name="LaButti K."/>
            <person name="Hainaut M."/>
            <person name="Henrissat B."/>
            <person name="Grigoriev I.V."/>
            <person name="Spatafora J.W."/>
            <person name="Aime M.C."/>
        </authorList>
    </citation>
    <scope>NUCLEOTIDE SEQUENCE [LARGE SCALE GENOMIC DNA]</scope>
    <source>
        <strain evidence="1 2">SA 807</strain>
    </source>
</reference>
<protein>
    <submittedName>
        <fullName evidence="1">Uncharacterized protein</fullName>
    </submittedName>
</protein>